<dbReference type="Pfam" id="PF11951">
    <property type="entry name" value="Fungal_trans_2"/>
    <property type="match status" value="1"/>
</dbReference>
<dbReference type="SUPFAM" id="SSF57701">
    <property type="entry name" value="Zn2/Cys6 DNA-binding domain"/>
    <property type="match status" value="1"/>
</dbReference>
<dbReference type="OrthoDB" id="4137815at2759"/>
<dbReference type="GO" id="GO:0000981">
    <property type="term" value="F:DNA-binding transcription factor activity, RNA polymerase II-specific"/>
    <property type="evidence" value="ECO:0007669"/>
    <property type="project" value="InterPro"/>
</dbReference>
<keyword evidence="1" id="KW-0539">Nucleus</keyword>
<evidence type="ECO:0000259" key="2">
    <source>
        <dbReference type="PROSITE" id="PS50048"/>
    </source>
</evidence>
<dbReference type="InterPro" id="IPR036864">
    <property type="entry name" value="Zn2-C6_fun-type_DNA-bd_sf"/>
</dbReference>
<dbReference type="SUPFAM" id="SSF54001">
    <property type="entry name" value="Cysteine proteinases"/>
    <property type="match status" value="1"/>
</dbReference>
<dbReference type="PROSITE" id="PS50048">
    <property type="entry name" value="ZN2_CY6_FUNGAL_2"/>
    <property type="match status" value="1"/>
</dbReference>
<dbReference type="Gene3D" id="4.10.240.10">
    <property type="entry name" value="Zn(2)-C6 fungal-type DNA-binding domain"/>
    <property type="match status" value="1"/>
</dbReference>
<dbReference type="InterPro" id="IPR001138">
    <property type="entry name" value="Zn2Cys6_DnaBD"/>
</dbReference>
<accession>A0A2J6RK82</accession>
<gene>
    <name evidence="3" type="ORF">L207DRAFT_584332</name>
</gene>
<protein>
    <recommendedName>
        <fullName evidence="2">Zn(2)-C6 fungal-type domain-containing protein</fullName>
    </recommendedName>
</protein>
<evidence type="ECO:0000313" key="3">
    <source>
        <dbReference type="EMBL" id="PMD38934.1"/>
    </source>
</evidence>
<dbReference type="EMBL" id="KZ613947">
    <property type="protein sequence ID" value="PMD38934.1"/>
    <property type="molecule type" value="Genomic_DNA"/>
</dbReference>
<dbReference type="Proteomes" id="UP000235786">
    <property type="component" value="Unassembled WGS sequence"/>
</dbReference>
<dbReference type="InterPro" id="IPR021858">
    <property type="entry name" value="Fun_TF"/>
</dbReference>
<dbReference type="AlphaFoldDB" id="A0A2J6RK82"/>
<name>A0A2J6RK82_HYAVF</name>
<reference evidence="3 4" key="1">
    <citation type="submission" date="2016-04" db="EMBL/GenBank/DDBJ databases">
        <title>A degradative enzymes factory behind the ericoid mycorrhizal symbiosis.</title>
        <authorList>
            <consortium name="DOE Joint Genome Institute"/>
            <person name="Martino E."/>
            <person name="Morin E."/>
            <person name="Grelet G."/>
            <person name="Kuo A."/>
            <person name="Kohler A."/>
            <person name="Daghino S."/>
            <person name="Barry K."/>
            <person name="Choi C."/>
            <person name="Cichocki N."/>
            <person name="Clum A."/>
            <person name="Copeland A."/>
            <person name="Hainaut M."/>
            <person name="Haridas S."/>
            <person name="Labutti K."/>
            <person name="Lindquist E."/>
            <person name="Lipzen A."/>
            <person name="Khouja H.-R."/>
            <person name="Murat C."/>
            <person name="Ohm R."/>
            <person name="Olson A."/>
            <person name="Spatafora J."/>
            <person name="Veneault-Fourrey C."/>
            <person name="Henrissat B."/>
            <person name="Grigoriev I."/>
            <person name="Martin F."/>
            <person name="Perotto S."/>
        </authorList>
    </citation>
    <scope>NUCLEOTIDE SEQUENCE [LARGE SCALE GENOMIC DNA]</scope>
    <source>
        <strain evidence="3 4">F</strain>
    </source>
</reference>
<keyword evidence="4" id="KW-1185">Reference proteome</keyword>
<proteinExistence type="predicted"/>
<dbReference type="InterPro" id="IPR038765">
    <property type="entry name" value="Papain-like_cys_pep_sf"/>
</dbReference>
<feature type="domain" description="Zn(2)-C6 fungal-type" evidence="2">
    <location>
        <begin position="417"/>
        <end position="449"/>
    </location>
</feature>
<dbReference type="SMART" id="SM00066">
    <property type="entry name" value="GAL4"/>
    <property type="match status" value="1"/>
</dbReference>
<dbReference type="GO" id="GO:0008270">
    <property type="term" value="F:zinc ion binding"/>
    <property type="evidence" value="ECO:0007669"/>
    <property type="project" value="InterPro"/>
</dbReference>
<evidence type="ECO:0000256" key="1">
    <source>
        <dbReference type="ARBA" id="ARBA00023242"/>
    </source>
</evidence>
<organism evidence="3 4">
    <name type="scientific">Hyaloscypha variabilis (strain UAMH 11265 / GT02V1 / F)</name>
    <name type="common">Meliniomyces variabilis</name>
    <dbReference type="NCBI Taxonomy" id="1149755"/>
    <lineage>
        <taxon>Eukaryota</taxon>
        <taxon>Fungi</taxon>
        <taxon>Dikarya</taxon>
        <taxon>Ascomycota</taxon>
        <taxon>Pezizomycotina</taxon>
        <taxon>Leotiomycetes</taxon>
        <taxon>Helotiales</taxon>
        <taxon>Hyaloscyphaceae</taxon>
        <taxon>Hyaloscypha</taxon>
        <taxon>Hyaloscypha variabilis</taxon>
    </lineage>
</organism>
<dbReference type="STRING" id="1149755.A0A2J6RK82"/>
<evidence type="ECO:0000313" key="4">
    <source>
        <dbReference type="Proteomes" id="UP000235786"/>
    </source>
</evidence>
<dbReference type="CDD" id="cd00067">
    <property type="entry name" value="GAL4"/>
    <property type="match status" value="1"/>
</dbReference>
<dbReference type="Gene3D" id="3.40.395.10">
    <property type="entry name" value="Adenoviral Proteinase, Chain A"/>
    <property type="match status" value="1"/>
</dbReference>
<sequence length="867" mass="97794">MNLNAPEHQPSVADDATIIMFASDKMFSDPDATIAARLNECVRELAKVDARRARTRRENEEREVKSAIPSYPVFSATPSPSNSNVCTGIIIDLKQGLQVLNPESGTPTICTQAQLEFICEYANTWHLALSGVSRLGNDPKFFCLSQEFYKDLMSNAPQYVTTRVLKHLSRSQFWKLRYLFIPVKFTPVGQSTLHAALCAISPEAKTVDYICSDGDTGLLNSPQPAGSKCVPAIFAWLADYMGKDRRGSFFPFDWKLRVNGGRQQSSYRGDCGIYCTTHAMCLAFGYGVGSRTGSFPRDHQAKLVSRRRRYAQDLLHRGFEPFNSAPEAPNWQYYPLLDKKPTASSSEGFVDIPPHVVEKLPPSIAHSRSWDRPIHFLIRCSFIYSNVISIFVSPYSTLHFPSGMEASVTRNPKLRTACDRCYELKERCERAKVSDHCARCERLGLACSTVRPVRAVGRRTRRITSSKHGELEQYQPSFSACLDALPDLQPEEKELLLFLLNQPQSLDHYVVCSSFQAEQQHSLAAQLPAAPPLLKDAYLACALTLKQLQHGSTTDVDTNTCIGYISKAMSELLSLPVLRPQDTILCHTLGSVLAFSIYSAIGVGVPDICRYCLGTTNPSVGTKMLDADKDPWQSFLVLLETMDCLVYRQKPTRRIQIPPFVVDRRLGLCLPLLPYYHDLCVISNSLFNTTDLSIMARLQNQLEGIHAIVESWQPSSDQLVEQFDSAEIVNLLTQAKVYRLGVLLVSHRLRFPFGREDIQAEIWSKEAMMELEMAKRVTKRSLRFVTLPFIIAAVEVRDQSLRFMTLQRVDDYVDHYAPFLRKATKTFLSRVWHERDLNLTSRWFDSIHKPCPIIDSIDATCFSSTCI</sequence>